<dbReference type="RefSeq" id="WP_062671470.1">
    <property type="nucleotide sequence ID" value="NZ_FOIU01000001.1"/>
</dbReference>
<feature type="transmembrane region" description="Helical" evidence="1">
    <location>
        <begin position="87"/>
        <end position="106"/>
    </location>
</feature>
<keyword evidence="1" id="KW-0472">Membrane</keyword>
<gene>
    <name evidence="2" type="ORF">SAMN05421841_2401</name>
</gene>
<dbReference type="GO" id="GO:1901530">
    <property type="term" value="P:response to hypochlorite"/>
    <property type="evidence" value="ECO:0007669"/>
    <property type="project" value="TreeGrafter"/>
</dbReference>
<keyword evidence="3" id="KW-1185">Reference proteome</keyword>
<accession>A0A1I0R073</accession>
<reference evidence="3" key="1">
    <citation type="submission" date="2016-10" db="EMBL/GenBank/DDBJ databases">
        <authorList>
            <person name="Varghese N."/>
            <person name="Submissions S."/>
        </authorList>
    </citation>
    <scope>NUCLEOTIDE SEQUENCE [LARGE SCALE GENOMIC DNA]</scope>
    <source>
        <strain evidence="3">DSM 17724</strain>
    </source>
</reference>
<protein>
    <submittedName>
        <fullName evidence="2">Uncharacterized membrane protein YkgB</fullName>
    </submittedName>
</protein>
<proteinExistence type="predicted"/>
<keyword evidence="1" id="KW-1133">Transmembrane helix</keyword>
<dbReference type="Proteomes" id="UP000199469">
    <property type="component" value="Unassembled WGS sequence"/>
</dbReference>
<dbReference type="InterPro" id="IPR007339">
    <property type="entry name" value="RclC-like"/>
</dbReference>
<dbReference type="PANTHER" id="PTHR40106">
    <property type="entry name" value="INNER MEMBRANE PROTEIN RCLC"/>
    <property type="match status" value="1"/>
</dbReference>
<sequence>MKKLLQIISDSQLHLINFLRITIFIVMTWIGGLKAFHYEAEGIVPFVANSPVMSFFYNNSGEYKNYQNKEGEVIEYNVQWNQINGTYTFSFALGIMIVIIGLLTLLGVWFPKVGFLSGILIFCMSQVTLSFLITTPEAYVPNIGSEQYGFPYLAGKGRLVIKDIIMLAGGLIIASDSARKLLINSQ</sequence>
<dbReference type="STRING" id="356305.SAMN05421841_2401"/>
<dbReference type="GO" id="GO:0005886">
    <property type="term" value="C:plasma membrane"/>
    <property type="evidence" value="ECO:0007669"/>
    <property type="project" value="TreeGrafter"/>
</dbReference>
<organism evidence="2 3">
    <name type="scientific">Chryseobacterium wanjuense</name>
    <dbReference type="NCBI Taxonomy" id="356305"/>
    <lineage>
        <taxon>Bacteria</taxon>
        <taxon>Pseudomonadati</taxon>
        <taxon>Bacteroidota</taxon>
        <taxon>Flavobacteriia</taxon>
        <taxon>Flavobacteriales</taxon>
        <taxon>Weeksellaceae</taxon>
        <taxon>Chryseobacterium group</taxon>
        <taxon>Chryseobacterium</taxon>
    </lineage>
</organism>
<dbReference type="Pfam" id="PF04224">
    <property type="entry name" value="DUF417"/>
    <property type="match status" value="1"/>
</dbReference>
<keyword evidence="1" id="KW-0812">Transmembrane</keyword>
<evidence type="ECO:0000313" key="2">
    <source>
        <dbReference type="EMBL" id="SEW33408.1"/>
    </source>
</evidence>
<name>A0A1I0R073_9FLAO</name>
<dbReference type="EMBL" id="FOIU01000001">
    <property type="protein sequence ID" value="SEW33408.1"/>
    <property type="molecule type" value="Genomic_DNA"/>
</dbReference>
<dbReference type="AlphaFoldDB" id="A0A1I0R073"/>
<dbReference type="PANTHER" id="PTHR40106:SF1">
    <property type="entry name" value="INNER MEMBRANE PROTEIN RCLC"/>
    <property type="match status" value="1"/>
</dbReference>
<dbReference type="OrthoDB" id="1118972at2"/>
<evidence type="ECO:0000256" key="1">
    <source>
        <dbReference type="SAM" id="Phobius"/>
    </source>
</evidence>
<feature type="transmembrane region" description="Helical" evidence="1">
    <location>
        <begin position="113"/>
        <end position="133"/>
    </location>
</feature>
<evidence type="ECO:0000313" key="3">
    <source>
        <dbReference type="Proteomes" id="UP000199469"/>
    </source>
</evidence>
<feature type="transmembrane region" description="Helical" evidence="1">
    <location>
        <begin position="12"/>
        <end position="30"/>
    </location>
</feature>